<keyword evidence="6" id="KW-1185">Reference proteome</keyword>
<dbReference type="Proteomes" id="UP000390336">
    <property type="component" value="Chromosome 1"/>
</dbReference>
<dbReference type="PROSITE" id="PS51192">
    <property type="entry name" value="HELICASE_ATP_BIND_1"/>
    <property type="match status" value="1"/>
</dbReference>
<evidence type="ECO:0000313" key="4">
    <source>
        <dbReference type="EMBL" id="AYO14653.1"/>
    </source>
</evidence>
<dbReference type="Gene3D" id="3.40.50.300">
    <property type="entry name" value="P-loop containing nucleotide triphosphate hydrolases"/>
    <property type="match status" value="1"/>
</dbReference>
<dbReference type="InterPro" id="IPR014001">
    <property type="entry name" value="Helicase_ATP-bd"/>
</dbReference>
<dbReference type="SMART" id="SM00487">
    <property type="entry name" value="DEXDc"/>
    <property type="match status" value="1"/>
</dbReference>
<reference evidence="4 6" key="2">
    <citation type="submission" date="2018-10" db="EMBL/GenBank/DDBJ databases">
        <title>Whole Genome of Vibrio owensii strain 170502, isolated from Acute Hepatopancreatic Necrosis Disease (AHPND) shrimp.</title>
        <authorList>
            <person name="Yan M."/>
            <person name="Wang X."/>
            <person name="Wang Y."/>
        </authorList>
    </citation>
    <scope>NUCLEOTIDE SEQUENCE [LARGE SCALE GENOMIC DNA]</scope>
    <source>
        <strain evidence="4 6">1700302</strain>
    </source>
</reference>
<evidence type="ECO:0000313" key="7">
    <source>
        <dbReference type="Proteomes" id="UP000390336"/>
    </source>
</evidence>
<reference evidence="5 7" key="1">
    <citation type="journal article" date="2015" name="Genome Announc.">
        <title>Draft Genome Sequence of Vibrio owensii Strain SH-14, Which Causes Shrimp Acute Hepatopancreatic Necrosis Disease.</title>
        <authorList>
            <person name="Liu L."/>
            <person name="Xiao J."/>
            <person name="Xia X."/>
            <person name="Pan Y."/>
            <person name="Yan S."/>
            <person name="Wang Y."/>
        </authorList>
    </citation>
    <scope>NUCLEOTIDE SEQUENCE [LARGE SCALE GENOMIC DNA]</scope>
    <source>
        <strain evidence="5 7">SH14</strain>
    </source>
</reference>
<reference evidence="5" key="3">
    <citation type="submission" date="2019-11" db="EMBL/GenBank/DDBJ databases">
        <title>Complete genome sequence of Vibrio owensii SH-14 isolated from shrimp with acute hepatopancreatic necrosis diease.</title>
        <authorList>
            <person name="Liang X."/>
            <person name="Wang Y."/>
        </authorList>
    </citation>
    <scope>NUCLEOTIDE SEQUENCE</scope>
    <source>
        <strain evidence="5">SH14</strain>
    </source>
</reference>
<name>A0AAP9GCR3_9VIBR</name>
<dbReference type="SUPFAM" id="SSF52540">
    <property type="entry name" value="P-loop containing nucleoside triphosphate hydrolases"/>
    <property type="match status" value="2"/>
</dbReference>
<proteinExistence type="predicted"/>
<dbReference type="EMBL" id="CP045859">
    <property type="protein sequence ID" value="QGH47670.1"/>
    <property type="molecule type" value="Genomic_DNA"/>
</dbReference>
<dbReference type="GO" id="GO:0016787">
    <property type="term" value="F:hydrolase activity"/>
    <property type="evidence" value="ECO:0007669"/>
    <property type="project" value="UniProtKB-KW"/>
</dbReference>
<dbReference type="PANTHER" id="PTHR45766">
    <property type="entry name" value="DNA ANNEALING HELICASE AND ENDONUCLEASE ZRANB3 FAMILY MEMBER"/>
    <property type="match status" value="1"/>
</dbReference>
<organism evidence="5 7">
    <name type="scientific">Vibrio owensii</name>
    <dbReference type="NCBI Taxonomy" id="696485"/>
    <lineage>
        <taxon>Bacteria</taxon>
        <taxon>Pseudomonadati</taxon>
        <taxon>Pseudomonadota</taxon>
        <taxon>Gammaproteobacteria</taxon>
        <taxon>Vibrionales</taxon>
        <taxon>Vibrionaceae</taxon>
        <taxon>Vibrio</taxon>
    </lineage>
</organism>
<evidence type="ECO:0000256" key="2">
    <source>
        <dbReference type="ARBA" id="ARBA00022806"/>
    </source>
</evidence>
<keyword evidence="2 5" id="KW-0347">Helicase</keyword>
<dbReference type="AlphaFoldDB" id="A0AAP9GCR3"/>
<keyword evidence="2 5" id="KW-0547">Nucleotide-binding</keyword>
<dbReference type="GO" id="GO:0004386">
    <property type="term" value="F:helicase activity"/>
    <property type="evidence" value="ECO:0007669"/>
    <property type="project" value="UniProtKB-KW"/>
</dbReference>
<evidence type="ECO:0000256" key="1">
    <source>
        <dbReference type="ARBA" id="ARBA00022801"/>
    </source>
</evidence>
<dbReference type="InterPro" id="IPR027417">
    <property type="entry name" value="P-loop_NTPase"/>
</dbReference>
<dbReference type="PANTHER" id="PTHR45766:SF6">
    <property type="entry name" value="SWI_SNF-RELATED MATRIX-ASSOCIATED ACTIN-DEPENDENT REGULATOR OF CHROMATIN SUBFAMILY A-LIKE PROTEIN 1"/>
    <property type="match status" value="1"/>
</dbReference>
<dbReference type="InterPro" id="IPR038718">
    <property type="entry name" value="SNF2-like_sf"/>
</dbReference>
<keyword evidence="2 5" id="KW-0067">ATP-binding</keyword>
<dbReference type="InterPro" id="IPR000330">
    <property type="entry name" value="SNF2_N"/>
</dbReference>
<dbReference type="RefSeq" id="WP_054822812.1">
    <property type="nucleotide sequence ID" value="NZ_CP033137.1"/>
</dbReference>
<dbReference type="Proteomes" id="UP000272136">
    <property type="component" value="Chromosome 1"/>
</dbReference>
<feature type="domain" description="Helicase ATP-binding" evidence="3">
    <location>
        <begin position="176"/>
        <end position="340"/>
    </location>
</feature>
<evidence type="ECO:0000259" key="3">
    <source>
        <dbReference type="PROSITE" id="PS51192"/>
    </source>
</evidence>
<dbReference type="Gene3D" id="3.40.50.10810">
    <property type="entry name" value="Tandem AAA-ATPase domain"/>
    <property type="match status" value="1"/>
</dbReference>
<gene>
    <name evidence="5" type="ORF">APZ19_11410</name>
    <name evidence="4" type="ORF">D0812_09635</name>
</gene>
<protein>
    <submittedName>
        <fullName evidence="5">DEAD/DEAH box helicase</fullName>
    </submittedName>
</protein>
<accession>A0AAP9GCR3</accession>
<sequence>MSSVRVGALVKSPTAFRGIGKIVSINAQDQSATIGFFASPVNPYDAQIEVSAEQLLPVTFIQNKSIVFCKVGTQGRWKLGFYEGERPGEKHLVEFSREFSDEFAMRDIYVPNAQMTGPFQPQEYLKAKGTVTPFLTEARAQFYQHYLDQRAACQSMSSILGSAVEFEAHQLAVVSRVLSDSKRKYLLCDEVGLGKTIEAGLILRHHVMEKGREARVFVLTPPALTHQWQRELSERFHLGDVLTLASDELDANDDTQLVFLGSYRDITKLTQKIGKATMVVVDEAHQFADFGWSEQFVERFCFDALAEASSQAEVSLLLTGTPLIGQEKNYLAMLHCLERDKYPLDLAFVETFKMQILNQAHYVGLYRALDPAKDNDILEGVLNDLKALDLQDDKLQALIETAEPLVDFFADEDEIDATEREQAVLAVRSYFADRYTFNYRMLRNRRDSTNGAAQMVIQNLFPGLGACDFVTWDLPESETLQDQQLDDLRAAASQSAQENGHGFATSFALAEGEYLEWLEAMMQSPRHLATKIAQHLNSCTLSDQQRAYWQGMVDVAAQEQQAKDNALLQRVETWLSENPQGKTVVFCGERGVADHVHQWLSAQLNGEVERHDPACTPRFTCGETVRVLVCDERGEDGLNLQGRHRLAVHYTLPLAVNRIEQRNGRLNRYSAFMQGCQPVETCVLVPNRDGFYRQWAELLRDGIGAFEHYRASIQEPIDAFLTQGWQGLWLGGFAHLSALAERLAGPHGLVAQELHKLEIQDAMDRDMLDVRAALRFAQRIKQHDEAYEQSTSELLDWMVYGLLFEKSRIENAQQFKLQFVHHRTRLDVDSLIRHCIIGLDFEHSTYRAPVTHPMSPDRTLCAQTGAYPLRYGQPFVDSVASMSNELPLGMASAYLRKVKAKLGDSQLCFKTQWVVSLDQPEQSTFEQLQRDQQAAPLVVSDIFQGNGNVMKASSAKSLMAAGYNKKPTPLDLGGMSVMYSDQNIALTALNGELIDLWDYIEREYDQRHWQEMIDCVFERSREHALASFAEQYPEHPASVQATLLTIQAVILVGEG</sequence>
<evidence type="ECO:0000313" key="5">
    <source>
        <dbReference type="EMBL" id="QGH47670.1"/>
    </source>
</evidence>
<evidence type="ECO:0000313" key="6">
    <source>
        <dbReference type="Proteomes" id="UP000272136"/>
    </source>
</evidence>
<dbReference type="Pfam" id="PF00176">
    <property type="entry name" value="SNF2-rel_dom"/>
    <property type="match status" value="1"/>
</dbReference>
<dbReference type="EMBL" id="CP033137">
    <property type="protein sequence ID" value="AYO14653.1"/>
    <property type="molecule type" value="Genomic_DNA"/>
</dbReference>
<dbReference type="NCBIfam" id="NF041062">
    <property type="entry name" value="DpdE"/>
    <property type="match status" value="1"/>
</dbReference>
<dbReference type="GO" id="GO:0005524">
    <property type="term" value="F:ATP binding"/>
    <property type="evidence" value="ECO:0007669"/>
    <property type="project" value="InterPro"/>
</dbReference>
<keyword evidence="1" id="KW-0378">Hydrolase</keyword>